<evidence type="ECO:0000313" key="3">
    <source>
        <dbReference type="Proteomes" id="UP001201980"/>
    </source>
</evidence>
<feature type="compositionally biased region" description="Low complexity" evidence="1">
    <location>
        <begin position="223"/>
        <end position="245"/>
    </location>
</feature>
<feature type="compositionally biased region" description="Basic and acidic residues" evidence="1">
    <location>
        <begin position="127"/>
        <end position="136"/>
    </location>
</feature>
<name>A0AAD5RM35_9PEZI</name>
<proteinExistence type="predicted"/>
<keyword evidence="3" id="KW-1185">Reference proteome</keyword>
<dbReference type="EMBL" id="JAKWBI020000238">
    <property type="protein sequence ID" value="KAJ2898275.1"/>
    <property type="molecule type" value="Genomic_DNA"/>
</dbReference>
<accession>A0AAD5RM35</accession>
<organism evidence="2 3">
    <name type="scientific">Zalerion maritima</name>
    <dbReference type="NCBI Taxonomy" id="339359"/>
    <lineage>
        <taxon>Eukaryota</taxon>
        <taxon>Fungi</taxon>
        <taxon>Dikarya</taxon>
        <taxon>Ascomycota</taxon>
        <taxon>Pezizomycotina</taxon>
        <taxon>Sordariomycetes</taxon>
        <taxon>Lulworthiomycetidae</taxon>
        <taxon>Lulworthiales</taxon>
        <taxon>Lulworthiaceae</taxon>
        <taxon>Zalerion</taxon>
    </lineage>
</organism>
<dbReference type="Proteomes" id="UP001201980">
    <property type="component" value="Unassembled WGS sequence"/>
</dbReference>
<evidence type="ECO:0000256" key="1">
    <source>
        <dbReference type="SAM" id="MobiDB-lite"/>
    </source>
</evidence>
<evidence type="ECO:0000313" key="2">
    <source>
        <dbReference type="EMBL" id="KAJ2898275.1"/>
    </source>
</evidence>
<dbReference type="AlphaFoldDB" id="A0AAD5RM35"/>
<reference evidence="2" key="1">
    <citation type="submission" date="2022-07" db="EMBL/GenBank/DDBJ databases">
        <title>Draft genome sequence of Zalerion maritima ATCC 34329, a (micro)plastics degrading marine fungus.</title>
        <authorList>
            <person name="Paco A."/>
            <person name="Goncalves M.F.M."/>
            <person name="Rocha-Santos T.A.P."/>
            <person name="Alves A."/>
        </authorList>
    </citation>
    <scope>NUCLEOTIDE SEQUENCE</scope>
    <source>
        <strain evidence="2">ATCC 34329</strain>
    </source>
</reference>
<sequence>MDITTGSEHKYEDILQMLPILVSMCDGISRTEIIRQDETEPDKDPRAQYKQHAQHWYHSKANLAPAACSEKLEKYDNDGEESGQQLFLSPLIRRTFCGLEDIQPGRAVAGPEETHQGSVGGPQSRFPENRGGRDNGDTWATRFLDDPMGMGMGMIFAATPPLYGNWTPFWHPPSRTTPGWQGTTDVPRGGRRENRNWNLGGERGRDGQISDSSSPVGGGGGADNDNNRGGNNNDNNNNQGSAAGGTERNPSQYDSNGAEKGSNRRSFNCQEFVGKFSSLLKRSRRLKERILNVWRKF</sequence>
<feature type="region of interest" description="Disordered" evidence="1">
    <location>
        <begin position="108"/>
        <end position="142"/>
    </location>
</feature>
<protein>
    <submittedName>
        <fullName evidence="2">Uncharacterized protein</fullName>
    </submittedName>
</protein>
<comment type="caution">
    <text evidence="2">The sequence shown here is derived from an EMBL/GenBank/DDBJ whole genome shotgun (WGS) entry which is preliminary data.</text>
</comment>
<feature type="compositionally biased region" description="Polar residues" evidence="1">
    <location>
        <begin position="174"/>
        <end position="184"/>
    </location>
</feature>
<gene>
    <name evidence="2" type="ORF">MKZ38_004043</name>
</gene>
<feature type="region of interest" description="Disordered" evidence="1">
    <location>
        <begin position="174"/>
        <end position="264"/>
    </location>
</feature>